<dbReference type="SUPFAM" id="SSF51338">
    <property type="entry name" value="Composite domain of metallo-dependent hydrolases"/>
    <property type="match status" value="1"/>
</dbReference>
<keyword evidence="4 5" id="KW-0862">Zinc</keyword>
<comment type="caution">
    <text evidence="8">The sequence shown here is derived from an EMBL/GenBank/DDBJ whole genome shotgun (WGS) entry which is preliminary data.</text>
</comment>
<dbReference type="CDD" id="cd01298">
    <property type="entry name" value="ATZ_TRZ_like"/>
    <property type="match status" value="1"/>
</dbReference>
<evidence type="ECO:0000256" key="1">
    <source>
        <dbReference type="ARBA" id="ARBA00006745"/>
    </source>
</evidence>
<organism evidence="8 9">
    <name type="scientific">Seongchinamella sediminis</name>
    <dbReference type="NCBI Taxonomy" id="2283635"/>
    <lineage>
        <taxon>Bacteria</taxon>
        <taxon>Pseudomonadati</taxon>
        <taxon>Pseudomonadota</taxon>
        <taxon>Gammaproteobacteria</taxon>
        <taxon>Cellvibrionales</taxon>
        <taxon>Halieaceae</taxon>
        <taxon>Seongchinamella</taxon>
    </lineage>
</organism>
<dbReference type="InterPro" id="IPR023512">
    <property type="entry name" value="Deaminase_MtaD/DadD"/>
</dbReference>
<feature type="domain" description="Amidohydrolase-related" evidence="7">
    <location>
        <begin position="79"/>
        <end position="429"/>
    </location>
</feature>
<evidence type="ECO:0000256" key="5">
    <source>
        <dbReference type="HAMAP-Rule" id="MF_01281"/>
    </source>
</evidence>
<evidence type="ECO:0000256" key="2">
    <source>
        <dbReference type="ARBA" id="ARBA00022723"/>
    </source>
</evidence>
<dbReference type="HAMAP" id="MF_01281">
    <property type="entry name" value="MTA_SAH_deamin"/>
    <property type="match status" value="1"/>
</dbReference>
<dbReference type="InterPro" id="IPR032466">
    <property type="entry name" value="Metal_Hydrolase"/>
</dbReference>
<dbReference type="EC" id="3.5.4.31" evidence="5"/>
<feature type="binding site" evidence="5">
    <location>
        <position position="88"/>
    </location>
    <ligand>
        <name>Zn(2+)</name>
        <dbReference type="ChEBI" id="CHEBI:29105"/>
    </ligand>
</feature>
<reference evidence="8 9" key="1">
    <citation type="submission" date="2018-07" db="EMBL/GenBank/DDBJ databases">
        <title>Halioglobus sp. genome submission.</title>
        <authorList>
            <person name="Ye M.-Q."/>
            <person name="Du Z.-J."/>
        </authorList>
    </citation>
    <scope>NUCLEOTIDE SEQUENCE [LARGE SCALE GENOMIC DNA]</scope>
    <source>
        <strain evidence="8 9">U0301</strain>
    </source>
</reference>
<evidence type="ECO:0000256" key="6">
    <source>
        <dbReference type="SAM" id="SignalP"/>
    </source>
</evidence>
<feature type="binding site" evidence="5">
    <location>
        <position position="90"/>
    </location>
    <ligand>
        <name>Zn(2+)</name>
        <dbReference type="ChEBI" id="CHEBI:29105"/>
    </ligand>
</feature>
<keyword evidence="3 5" id="KW-0378">Hydrolase</keyword>
<feature type="binding site" evidence="5">
    <location>
        <position position="238"/>
    </location>
    <ligand>
        <name>Zn(2+)</name>
        <dbReference type="ChEBI" id="CHEBI:29105"/>
    </ligand>
</feature>
<feature type="binding site" evidence="5">
    <location>
        <position position="211"/>
    </location>
    <ligand>
        <name>substrate</name>
    </ligand>
</feature>
<comment type="catalytic activity">
    <reaction evidence="5">
        <text>S-methyl-5'-thioadenosine + H2O + H(+) = S-methyl-5'-thioinosine + NH4(+)</text>
        <dbReference type="Rhea" id="RHEA:25025"/>
        <dbReference type="ChEBI" id="CHEBI:15377"/>
        <dbReference type="ChEBI" id="CHEBI:15378"/>
        <dbReference type="ChEBI" id="CHEBI:17509"/>
        <dbReference type="ChEBI" id="CHEBI:28938"/>
        <dbReference type="ChEBI" id="CHEBI:48595"/>
        <dbReference type="EC" id="3.5.4.31"/>
    </reaction>
</comment>
<dbReference type="GO" id="GO:0050270">
    <property type="term" value="F:S-adenosylhomocysteine deaminase activity"/>
    <property type="evidence" value="ECO:0007669"/>
    <property type="project" value="UniProtKB-UniRule"/>
</dbReference>
<sequence length="466" mass="49553">MYKPLIILLALLVPALPLRAAQPDLIVYADYLLTMEAGAPVIEDAAVAISGDKILAVGSRAVIDGKYIAPKSISGRGRVVMPGLVNGHTHSSMTLFRGMVDDLELMTWLNEYIFPMEARFVTPEFVTTGTTLACWEMIRGGTTTFVDMYFYPDQIAAVVASCGLRAVVAAPHIDYPSPGFEGWDDSFAAAREFVQRWQGRHPRVTSAFAPHAPYTVAPEHLQATVEAAGQAGAPISMHLAEAPAETAFINTNYQTSPVQHVAGLGMYDRKLIAAHMVQLDSADIALTAEAGVGAIHNPTSNMKLGAGISPVPAMLAAGVNVGLGTDGAASNNDLDMWEELRLAALLHKVASGEPTTLPAQQALAMATRTGAAAIRLGDRIGQLKPGMQADLIQLDLSKTQHQPLYDVVSHLVYVLDASDVVTTVVAGQVLMEDRQVNTIDEAVLRSAVDKASGKIRAALAARDARS</sequence>
<feature type="binding site" evidence="5">
    <location>
        <position position="117"/>
    </location>
    <ligand>
        <name>substrate</name>
    </ligand>
</feature>
<evidence type="ECO:0000313" key="9">
    <source>
        <dbReference type="Proteomes" id="UP000265509"/>
    </source>
</evidence>
<feature type="signal peptide" evidence="6">
    <location>
        <begin position="1"/>
        <end position="20"/>
    </location>
</feature>
<evidence type="ECO:0000313" key="8">
    <source>
        <dbReference type="EMBL" id="RLQ21806.1"/>
    </source>
</evidence>
<evidence type="ECO:0000259" key="7">
    <source>
        <dbReference type="Pfam" id="PF01979"/>
    </source>
</evidence>
<dbReference type="EMBL" id="QRAN01000010">
    <property type="protein sequence ID" value="RLQ21806.1"/>
    <property type="molecule type" value="Genomic_DNA"/>
</dbReference>
<dbReference type="OrthoDB" id="9807210at2"/>
<feature type="binding site" evidence="5">
    <location>
        <position position="241"/>
    </location>
    <ligand>
        <name>substrate</name>
    </ligand>
</feature>
<dbReference type="InterPro" id="IPR050287">
    <property type="entry name" value="MTA/SAH_deaminase"/>
</dbReference>
<dbReference type="PANTHER" id="PTHR43794">
    <property type="entry name" value="AMINOHYDROLASE SSNA-RELATED"/>
    <property type="match status" value="1"/>
</dbReference>
<evidence type="ECO:0000256" key="4">
    <source>
        <dbReference type="ARBA" id="ARBA00022833"/>
    </source>
</evidence>
<comment type="similarity">
    <text evidence="5">Belongs to the metallo-dependent hydrolases superfamily. MTA/SAH deaminase family.</text>
</comment>
<comment type="similarity">
    <text evidence="1">Belongs to the metallo-dependent hydrolases superfamily. ATZ/TRZ family.</text>
</comment>
<dbReference type="RefSeq" id="WP_117954478.1">
    <property type="nucleotide sequence ID" value="NZ_QRAN01000010.1"/>
</dbReference>
<dbReference type="FunFam" id="3.20.20.140:FF:000014">
    <property type="entry name" value="5-methylthioadenosine/S-adenosylhomocysteine deaminase"/>
    <property type="match status" value="1"/>
</dbReference>
<dbReference type="Gene3D" id="2.30.40.10">
    <property type="entry name" value="Urease, subunit C, domain 1"/>
    <property type="match status" value="1"/>
</dbReference>
<comment type="function">
    <text evidence="5">Catalyzes the deamination of 5-methylthioadenosine and S-adenosyl-L-homocysteine into 5-methylthioinosine and S-inosyl-L-homocysteine, respectively. Is also able to deaminate adenosine.</text>
</comment>
<keyword evidence="9" id="KW-1185">Reference proteome</keyword>
<dbReference type="InterPro" id="IPR011059">
    <property type="entry name" value="Metal-dep_hydrolase_composite"/>
</dbReference>
<dbReference type="Proteomes" id="UP000265509">
    <property type="component" value="Unassembled WGS sequence"/>
</dbReference>
<comment type="catalytic activity">
    <reaction evidence="5">
        <text>S-adenosyl-L-homocysteine + H2O + H(+) = S-inosyl-L-homocysteine + NH4(+)</text>
        <dbReference type="Rhea" id="RHEA:20716"/>
        <dbReference type="ChEBI" id="CHEBI:15377"/>
        <dbReference type="ChEBI" id="CHEBI:15378"/>
        <dbReference type="ChEBI" id="CHEBI:28938"/>
        <dbReference type="ChEBI" id="CHEBI:57856"/>
        <dbReference type="ChEBI" id="CHEBI:57985"/>
        <dbReference type="EC" id="3.5.4.28"/>
    </reaction>
</comment>
<dbReference type="GO" id="GO:0046872">
    <property type="term" value="F:metal ion binding"/>
    <property type="evidence" value="ECO:0007669"/>
    <property type="project" value="UniProtKB-KW"/>
</dbReference>
<accession>A0A3L7DXB5</accession>
<protein>
    <recommendedName>
        <fullName evidence="5">5-methylthioadenosine/S-adenosylhomocysteine deaminase</fullName>
        <shortName evidence="5">MTA/SAH deaminase</shortName>
        <ecNumber evidence="5">3.5.4.28</ecNumber>
        <ecNumber evidence="5">3.5.4.31</ecNumber>
    </recommendedName>
</protein>
<comment type="cofactor">
    <cofactor evidence="5">
        <name>Zn(2+)</name>
        <dbReference type="ChEBI" id="CHEBI:29105"/>
    </cofactor>
    <text evidence="5">Binds 1 zinc ion per subunit.</text>
</comment>
<dbReference type="Pfam" id="PF01979">
    <property type="entry name" value="Amidohydro_1"/>
    <property type="match status" value="1"/>
</dbReference>
<keyword evidence="6" id="KW-0732">Signal</keyword>
<dbReference type="AlphaFoldDB" id="A0A3L7DXB5"/>
<gene>
    <name evidence="5" type="primary">mtaD</name>
    <name evidence="8" type="ORF">DWB85_10995</name>
</gene>
<dbReference type="Gene3D" id="3.20.20.140">
    <property type="entry name" value="Metal-dependent hydrolases"/>
    <property type="match status" value="1"/>
</dbReference>
<feature type="chain" id="PRO_5018321357" description="5-methylthioadenosine/S-adenosylhomocysteine deaminase" evidence="6">
    <location>
        <begin position="21"/>
        <end position="466"/>
    </location>
</feature>
<name>A0A3L7DXB5_9GAMM</name>
<feature type="binding site" evidence="5">
    <location>
        <position position="326"/>
    </location>
    <ligand>
        <name>Zn(2+)</name>
        <dbReference type="ChEBI" id="CHEBI:29105"/>
    </ligand>
</feature>
<dbReference type="EC" id="3.5.4.28" evidence="5"/>
<feature type="binding site" evidence="5">
    <location>
        <position position="326"/>
    </location>
    <ligand>
        <name>substrate</name>
    </ligand>
</feature>
<dbReference type="SUPFAM" id="SSF51556">
    <property type="entry name" value="Metallo-dependent hydrolases"/>
    <property type="match status" value="1"/>
</dbReference>
<evidence type="ECO:0000256" key="3">
    <source>
        <dbReference type="ARBA" id="ARBA00022801"/>
    </source>
</evidence>
<proteinExistence type="inferred from homology"/>
<dbReference type="PANTHER" id="PTHR43794:SF11">
    <property type="entry name" value="AMIDOHYDROLASE-RELATED DOMAIN-CONTAINING PROTEIN"/>
    <property type="match status" value="1"/>
</dbReference>
<dbReference type="GO" id="GO:0090614">
    <property type="term" value="F:5'-methylthioadenosine deaminase activity"/>
    <property type="evidence" value="ECO:0007669"/>
    <property type="project" value="UniProtKB-UniRule"/>
</dbReference>
<comment type="caution">
    <text evidence="5">Lacks conserved residue(s) required for the propagation of feature annotation.</text>
</comment>
<keyword evidence="2 5" id="KW-0479">Metal-binding</keyword>
<dbReference type="InterPro" id="IPR006680">
    <property type="entry name" value="Amidohydro-rel"/>
</dbReference>